<sequence length="1000" mass="111600">MSDKRIENTQSAAAMPASHSSTTLTEDMASHSHPQQASPANPSPLQNSHLFTLSKSASNASFNTSSTLSPTPTQPPANKPRITLLKNAHGDANPNAAADESSMFSSIGHHPTSTNPLFLRGPWFKDSTGRTVTLRGVNLSGASKMPVNSPSHRADCFLDEDGQQVSFIGRPFPLEEADEHLARLQHWGFNLLRFIVTWEAIEHAGPGKYDYDYFDYLVKVFHKCKRYGFKCFIDPHQDVWSRFSGGSGAPLWTLYLAGLDPSCFPQTNAALVHNQYDDPENFPRMVWATNYNRLAAATMFTLFFAGATFAPYCTIDQMNIQDYLQTHYIKSYMALARYITEQNGIEDDVVIGYDTLNEPSAGWIGVEDLTKIPQHQELKKDTTPTPLQAMILGQGFQQTVEFWVSTFFGPRRKGSKTVNPQGVTAWLTKEKRDEKDKKFGWSRASFYPRAGECIWAAHGVWDIASQQVLNPTYFNKNPETGEKYDFDARSFLPFCRRFAQAVRSVHKAAIIFLEPPVNEIPPSLPPPHDDDDVAQFDITSRVVYAPHWYDGLTLLNKKWNFFNIDYLGVKRGRYPNYAAAIKIGEKAIKECFRHQLACIKEEGQAAIGQHPTLIGEIGIPYDMNGAKAYKPNGNYKQQIKAMDANLYALDHKWGDLWNGEDLSLWSKDDICRDSRTKTMPLRKKPSVNSLAGIDGASSDQFSLHRVDSGCNTPRGGTAITIQDSPESTPGLTRRSSSTASLRAALEEPSQVSQSAQSPVHARVAKLSSSPPISSSSSTRSESTAGSDRPLLQSPGSSYVHSSTESYQDPHATQQGLNPNLGGRAVVAFCRPFAQKVAGEPIDLSFSLSTVVFKFSFRRTRTYEPTEIYLPRIHFPCADEYFNSLGQDSRLMGRGQGRVCSVTVSGGRWEWKEEEQILYWWTNDEDEDEDEDNDDEDEEDRGNTGRRARGFKDNDNKRQTGGKEDVYEIVVVGKKWTGNSLNASSRAGGLWNTLSQCCRIS</sequence>
<evidence type="ECO:0000313" key="7">
    <source>
        <dbReference type="EMBL" id="KAF9584755.1"/>
    </source>
</evidence>
<feature type="domain" description="Glycoside hydrolase family 5 C-terminal" evidence="6">
    <location>
        <begin position="830"/>
        <end position="875"/>
    </location>
</feature>
<feature type="compositionally biased region" description="Polar residues" evidence="4">
    <location>
        <begin position="719"/>
        <end position="730"/>
    </location>
</feature>
<dbReference type="GO" id="GO:1904462">
    <property type="term" value="P:ergosteryl 3-beta-D-glucoside catabolic process"/>
    <property type="evidence" value="ECO:0007669"/>
    <property type="project" value="TreeGrafter"/>
</dbReference>
<comment type="caution">
    <text evidence="7">The sequence shown here is derived from an EMBL/GenBank/DDBJ whole genome shotgun (WGS) entry which is preliminary data.</text>
</comment>
<gene>
    <name evidence="7" type="ORF">BGW38_005298</name>
</gene>
<evidence type="ECO:0000256" key="3">
    <source>
        <dbReference type="ARBA" id="ARBA00023295"/>
    </source>
</evidence>
<evidence type="ECO:0000259" key="5">
    <source>
        <dbReference type="Pfam" id="PF00150"/>
    </source>
</evidence>
<feature type="compositionally biased region" description="Low complexity" evidence="4">
    <location>
        <begin position="767"/>
        <end position="786"/>
    </location>
</feature>
<feature type="compositionally biased region" description="Acidic residues" evidence="4">
    <location>
        <begin position="922"/>
        <end position="939"/>
    </location>
</feature>
<dbReference type="InterPro" id="IPR052066">
    <property type="entry name" value="Glycosphingolipid_Hydrolases"/>
</dbReference>
<feature type="domain" description="Glycoside hydrolase family 5" evidence="5">
    <location>
        <begin position="176"/>
        <end position="240"/>
    </location>
</feature>
<dbReference type="PANTHER" id="PTHR31308">
    <property type="match status" value="1"/>
</dbReference>
<evidence type="ECO:0000256" key="4">
    <source>
        <dbReference type="SAM" id="MobiDB-lite"/>
    </source>
</evidence>
<keyword evidence="8" id="KW-1185">Reference proteome</keyword>
<dbReference type="InterPro" id="IPR017853">
    <property type="entry name" value="GH"/>
</dbReference>
<keyword evidence="3" id="KW-0326">Glycosidase</keyword>
<dbReference type="PANTHER" id="PTHR31308:SF5">
    <property type="entry name" value="ERGOSTERYL-BETA-GLUCOSIDASE"/>
    <property type="match status" value="1"/>
</dbReference>
<accession>A0A9P6KHG0</accession>
<name>A0A9P6KHG0_9FUNG</name>
<feature type="compositionally biased region" description="Polar residues" evidence="4">
    <location>
        <begin position="793"/>
        <end position="817"/>
    </location>
</feature>
<dbReference type="GO" id="GO:0000272">
    <property type="term" value="P:polysaccharide catabolic process"/>
    <property type="evidence" value="ECO:0007669"/>
    <property type="project" value="InterPro"/>
</dbReference>
<feature type="region of interest" description="Disordered" evidence="4">
    <location>
        <begin position="1"/>
        <end position="48"/>
    </location>
</feature>
<feature type="compositionally biased region" description="Low complexity" evidence="4">
    <location>
        <begin position="60"/>
        <end position="71"/>
    </location>
</feature>
<dbReference type="Gene3D" id="3.20.20.80">
    <property type="entry name" value="Glycosidases"/>
    <property type="match status" value="2"/>
</dbReference>
<feature type="region of interest" description="Disordered" evidence="4">
    <location>
        <begin position="921"/>
        <end position="963"/>
    </location>
</feature>
<dbReference type="GO" id="GO:0050295">
    <property type="term" value="F:steryl-beta-glucosidase activity"/>
    <property type="evidence" value="ECO:0007669"/>
    <property type="project" value="TreeGrafter"/>
</dbReference>
<dbReference type="OrthoDB" id="9971853at2759"/>
<feature type="region of interest" description="Disordered" evidence="4">
    <location>
        <begin position="60"/>
        <end position="81"/>
    </location>
</feature>
<keyword evidence="2" id="KW-0378">Hydrolase</keyword>
<feature type="compositionally biased region" description="Polar residues" evidence="4">
    <location>
        <begin position="8"/>
        <end position="25"/>
    </location>
</feature>
<dbReference type="Pfam" id="PF18564">
    <property type="entry name" value="Glyco_hydro_5_C"/>
    <property type="match status" value="1"/>
</dbReference>
<dbReference type="InterPro" id="IPR013780">
    <property type="entry name" value="Glyco_hydro_b"/>
</dbReference>
<feature type="region of interest" description="Disordered" evidence="4">
    <location>
        <begin position="707"/>
        <end position="817"/>
    </location>
</feature>
<evidence type="ECO:0000259" key="6">
    <source>
        <dbReference type="Pfam" id="PF18564"/>
    </source>
</evidence>
<dbReference type="InterPro" id="IPR018087">
    <property type="entry name" value="Glyco_hydro_5_CS"/>
</dbReference>
<feature type="compositionally biased region" description="Low complexity" evidence="4">
    <location>
        <begin position="731"/>
        <end position="759"/>
    </location>
</feature>
<dbReference type="Gene3D" id="2.60.40.1180">
    <property type="entry name" value="Golgi alpha-mannosidase II"/>
    <property type="match status" value="1"/>
</dbReference>
<dbReference type="Pfam" id="PF00150">
    <property type="entry name" value="Cellulase"/>
    <property type="match status" value="1"/>
</dbReference>
<proteinExistence type="inferred from homology"/>
<dbReference type="InterPro" id="IPR041036">
    <property type="entry name" value="GH5_C"/>
</dbReference>
<reference evidence="7" key="1">
    <citation type="journal article" date="2020" name="Fungal Divers.">
        <title>Resolving the Mortierellaceae phylogeny through synthesis of multi-gene phylogenetics and phylogenomics.</title>
        <authorList>
            <person name="Vandepol N."/>
            <person name="Liber J."/>
            <person name="Desiro A."/>
            <person name="Na H."/>
            <person name="Kennedy M."/>
            <person name="Barry K."/>
            <person name="Grigoriev I.V."/>
            <person name="Miller A.N."/>
            <person name="O'Donnell K."/>
            <person name="Stajich J.E."/>
            <person name="Bonito G."/>
        </authorList>
    </citation>
    <scope>NUCLEOTIDE SEQUENCE</scope>
    <source>
        <strain evidence="7">KOD1015</strain>
    </source>
</reference>
<evidence type="ECO:0000313" key="8">
    <source>
        <dbReference type="Proteomes" id="UP000780801"/>
    </source>
</evidence>
<dbReference type="EMBL" id="JAABOA010000336">
    <property type="protein sequence ID" value="KAF9584755.1"/>
    <property type="molecule type" value="Genomic_DNA"/>
</dbReference>
<feature type="compositionally biased region" description="Polar residues" evidence="4">
    <location>
        <begin position="32"/>
        <end position="48"/>
    </location>
</feature>
<comment type="similarity">
    <text evidence="1">Belongs to the glycosyl hydrolase 5 (cellulase A) family.</text>
</comment>
<dbReference type="Proteomes" id="UP000780801">
    <property type="component" value="Unassembled WGS sequence"/>
</dbReference>
<dbReference type="InterPro" id="IPR001547">
    <property type="entry name" value="Glyco_hydro_5"/>
</dbReference>
<evidence type="ECO:0000256" key="1">
    <source>
        <dbReference type="ARBA" id="ARBA00005641"/>
    </source>
</evidence>
<dbReference type="PROSITE" id="PS00659">
    <property type="entry name" value="GLYCOSYL_HYDROL_F5"/>
    <property type="match status" value="1"/>
</dbReference>
<evidence type="ECO:0000256" key="2">
    <source>
        <dbReference type="ARBA" id="ARBA00022801"/>
    </source>
</evidence>
<dbReference type="AlphaFoldDB" id="A0A9P6KHG0"/>
<dbReference type="SUPFAM" id="SSF51445">
    <property type="entry name" value="(Trans)glycosidases"/>
    <property type="match status" value="1"/>
</dbReference>
<organism evidence="7 8">
    <name type="scientific">Lunasporangiospora selenospora</name>
    <dbReference type="NCBI Taxonomy" id="979761"/>
    <lineage>
        <taxon>Eukaryota</taxon>
        <taxon>Fungi</taxon>
        <taxon>Fungi incertae sedis</taxon>
        <taxon>Mucoromycota</taxon>
        <taxon>Mortierellomycotina</taxon>
        <taxon>Mortierellomycetes</taxon>
        <taxon>Mortierellales</taxon>
        <taxon>Mortierellaceae</taxon>
        <taxon>Lunasporangiospora</taxon>
    </lineage>
</organism>
<feature type="compositionally biased region" description="Basic and acidic residues" evidence="4">
    <location>
        <begin position="949"/>
        <end position="963"/>
    </location>
</feature>
<protein>
    <submittedName>
        <fullName evidence="7">Uncharacterized protein</fullName>
    </submittedName>
</protein>